<evidence type="ECO:0000313" key="1">
    <source>
        <dbReference type="EMBL" id="QHU12068.1"/>
    </source>
</evidence>
<sequence length="282" mass="33031">MFLLAMTTIPPRASSPDFIQRLQRLRDIQTRPFHKLFLSIPHEYRRFPHDCINKTVLDTLESMDWIDILLLEEDYGPASKFLGPLLHRRQEVMDATGIIIIDDDRDYSPTLVERYEDFFLKHPTITVATGNQELYFHRLLYPSLSPDFVDVRLSRTRRVSGFMSFCLARVSPETIDILCRYTQQVLHNVPSAFFHDEGILWIFLHVMDIAVYNINHPFVSSINKEAPEALCENTPTPRTNIEKAIWDWTHSHFPNPNPNPNKILSFPFSPSQTRLQRHTRWG</sequence>
<proteinExistence type="predicted"/>
<accession>A0A6C0K727</accession>
<protein>
    <recommendedName>
        <fullName evidence="2">Glycosyltransferase 2-like domain-containing protein</fullName>
    </recommendedName>
</protein>
<dbReference type="EMBL" id="MN740796">
    <property type="protein sequence ID" value="QHU12068.1"/>
    <property type="molecule type" value="Genomic_DNA"/>
</dbReference>
<reference evidence="1" key="1">
    <citation type="journal article" date="2020" name="Nature">
        <title>Giant virus diversity and host interactions through global metagenomics.</title>
        <authorList>
            <person name="Schulz F."/>
            <person name="Roux S."/>
            <person name="Paez-Espino D."/>
            <person name="Jungbluth S."/>
            <person name="Walsh D.A."/>
            <person name="Denef V.J."/>
            <person name="McMahon K.D."/>
            <person name="Konstantinidis K.T."/>
            <person name="Eloe-Fadrosh E.A."/>
            <person name="Kyrpides N.C."/>
            <person name="Woyke T."/>
        </authorList>
    </citation>
    <scope>NUCLEOTIDE SEQUENCE</scope>
    <source>
        <strain evidence="1">GVMAG-S-1101169-75</strain>
    </source>
</reference>
<dbReference type="AlphaFoldDB" id="A0A6C0K727"/>
<evidence type="ECO:0008006" key="2">
    <source>
        <dbReference type="Google" id="ProtNLM"/>
    </source>
</evidence>
<name>A0A6C0K727_9ZZZZ</name>
<organism evidence="1">
    <name type="scientific">viral metagenome</name>
    <dbReference type="NCBI Taxonomy" id="1070528"/>
    <lineage>
        <taxon>unclassified sequences</taxon>
        <taxon>metagenomes</taxon>
        <taxon>organismal metagenomes</taxon>
    </lineage>
</organism>